<organism evidence="2 3">
    <name type="scientific">Bordetella avium (strain 197N)</name>
    <dbReference type="NCBI Taxonomy" id="360910"/>
    <lineage>
        <taxon>Bacteria</taxon>
        <taxon>Pseudomonadati</taxon>
        <taxon>Pseudomonadota</taxon>
        <taxon>Betaproteobacteria</taxon>
        <taxon>Burkholderiales</taxon>
        <taxon>Alcaligenaceae</taxon>
        <taxon>Bordetella</taxon>
    </lineage>
</organism>
<evidence type="ECO:0008006" key="4">
    <source>
        <dbReference type="Google" id="ProtNLM"/>
    </source>
</evidence>
<dbReference type="Proteomes" id="UP000001977">
    <property type="component" value="Chromosome"/>
</dbReference>
<proteinExistence type="predicted"/>
<feature type="region of interest" description="Disordered" evidence="1">
    <location>
        <begin position="181"/>
        <end position="209"/>
    </location>
</feature>
<dbReference type="Gene3D" id="2.20.110.10">
    <property type="entry name" value="Histone H3 K4-specific methyltransferase SET7/9 N-terminal domain"/>
    <property type="match status" value="1"/>
</dbReference>
<evidence type="ECO:0000256" key="1">
    <source>
        <dbReference type="SAM" id="MobiDB-lite"/>
    </source>
</evidence>
<dbReference type="STRING" id="360910.BAV0273"/>
<dbReference type="HOGENOM" id="CLU_103644_0_0_4"/>
<reference evidence="2 3" key="1">
    <citation type="journal article" date="2006" name="J. Bacteriol.">
        <title>Comparison of the genome sequence of the poultry pathogen Bordetella avium with those of B. bronchiseptica, B. pertussis, and B. parapertussis reveals extensive diversity in surface structures associated with host interaction.</title>
        <authorList>
            <person name="Sebaihia M."/>
            <person name="Preston A."/>
            <person name="Maskell D.J."/>
            <person name="Kuzmiak H."/>
            <person name="Connell T.D."/>
            <person name="King N.D."/>
            <person name="Orndorff P.E."/>
            <person name="Miyamoto D.M."/>
            <person name="Thomson N.R."/>
            <person name="Harris D."/>
            <person name="Goble A."/>
            <person name="Lord A."/>
            <person name="Murphy L."/>
            <person name="Quail M.A."/>
            <person name="Rutter S."/>
            <person name="Squares R."/>
            <person name="Squares S."/>
            <person name="Woodward J."/>
            <person name="Parkhill J."/>
            <person name="Temple L.M."/>
        </authorList>
    </citation>
    <scope>NUCLEOTIDE SEQUENCE [LARGE SCALE GENOMIC DNA]</scope>
    <source>
        <strain evidence="2 3">197N</strain>
    </source>
</reference>
<name>Q2L039_BORA1</name>
<protein>
    <recommendedName>
        <fullName evidence="4">MORN repeat variant</fullName>
    </recommendedName>
</protein>
<dbReference type="eggNOG" id="COG2849">
    <property type="taxonomic scope" value="Bacteria"/>
</dbReference>
<dbReference type="EMBL" id="AM167904">
    <property type="protein sequence ID" value="CAJ47878.1"/>
    <property type="molecule type" value="Genomic_DNA"/>
</dbReference>
<evidence type="ECO:0000313" key="2">
    <source>
        <dbReference type="EMBL" id="CAJ47878.1"/>
    </source>
</evidence>
<feature type="compositionally biased region" description="Basic and acidic residues" evidence="1">
    <location>
        <begin position="190"/>
        <end position="209"/>
    </location>
</feature>
<sequence length="209" mass="22854">MQQTVMAMNDADGVGEEASAFLFKLATGERIDGTLRQGSLHGRCTIINEDSSPLHEADYLSGKLHGESRHYLNGRLVGLQHYAMGQLDGPSQSFDAAGNVVCQVFYAAGQLEGPAQWFQEGVLIREGSFHRGLPEGEWHHYDEGGRRLESMTYQQGLLHGPACRYGADGELAAKRLYQGGKPQAPWAPVSREDAGPQGSRLERWLRGGS</sequence>
<accession>Q2L039</accession>
<evidence type="ECO:0000313" key="3">
    <source>
        <dbReference type="Proteomes" id="UP000001977"/>
    </source>
</evidence>
<gene>
    <name evidence="2" type="ordered locus">BAV0273</name>
</gene>
<dbReference type="SUPFAM" id="SSF82185">
    <property type="entry name" value="Histone H3 K4-specific methyltransferase SET7/9 N-terminal domain"/>
    <property type="match status" value="2"/>
</dbReference>
<dbReference type="KEGG" id="bav:BAV0273"/>
<keyword evidence="3" id="KW-1185">Reference proteome</keyword>
<dbReference type="AlphaFoldDB" id="Q2L039"/>